<dbReference type="PANTHER" id="PTHR46300">
    <property type="entry name" value="P450, PUTATIVE (EUROFUNG)-RELATED-RELATED"/>
    <property type="match status" value="1"/>
</dbReference>
<gene>
    <name evidence="12" type="ORF">K435DRAFT_825688</name>
</gene>
<keyword evidence="13" id="KW-1185">Reference proteome</keyword>
<dbReference type="InterPro" id="IPR036396">
    <property type="entry name" value="Cyt_P450_sf"/>
</dbReference>
<keyword evidence="11" id="KW-0732">Signal</keyword>
<dbReference type="InterPro" id="IPR002401">
    <property type="entry name" value="Cyt_P450_E_grp-I"/>
</dbReference>
<comment type="cofactor">
    <cofactor evidence="1 9">
        <name>heme</name>
        <dbReference type="ChEBI" id="CHEBI:30413"/>
    </cofactor>
</comment>
<accession>A0A4S8MVL6</accession>
<dbReference type="EMBL" id="ML179039">
    <property type="protein sequence ID" value="THV07132.1"/>
    <property type="molecule type" value="Genomic_DNA"/>
</dbReference>
<dbReference type="PROSITE" id="PS00086">
    <property type="entry name" value="CYTOCHROME_P450"/>
    <property type="match status" value="1"/>
</dbReference>
<sequence length="508" mass="56549">MTMLTVALVALLALVLTVVLFRRQGSSAPPPGPRAWPIIGNILDIPRKSPWKVYARWSEDNGSEMLHLKLPGASILFLNSHRTVQDLLVKRSAIYSDRPQSTMLSELMGMSWVFGLMPYGNRWKDHRRIFHREFNIETLRPHEIRSARRLLVRLLDSSVNYSRELQLTTGDAILSATYGISVNSEDDYFIHLAESLVDALVQVSRSPYLVDMFPAIKKIPSWFPGAGFKRQASKWRSLGVDVQTVPFEHVKSEVDMGTAMPSVASKFLASMRNSSVDCSETQMRSILAEAYLGGAGATVGTLCSFTLAMSLFPEIQERAHAAVTAALGQYRLPDFSDYGKIPYLDALVNEVLRWNPGAPLGLFHAVSQDDYYDGYLIRKGTMICPNTWAVLHDASIYGPSPHEFIPERFLLPDGTRNMVIPDPDGAFGFGRRVCPGRVMGRELLWITAASILVTFQIGEPIGSDGKPLDPTLIEYSNSMSSRPPYFDCLFTVRPGAEALIRCGVEELN</sequence>
<evidence type="ECO:0000256" key="7">
    <source>
        <dbReference type="ARBA" id="ARBA00023004"/>
    </source>
</evidence>
<comment type="pathway">
    <text evidence="2">Secondary metabolite biosynthesis.</text>
</comment>
<keyword evidence="7 9" id="KW-0408">Iron</keyword>
<evidence type="ECO:0000256" key="4">
    <source>
        <dbReference type="ARBA" id="ARBA00022617"/>
    </source>
</evidence>
<name>A0A4S8MVL6_DENBC</name>
<dbReference type="InterPro" id="IPR001128">
    <property type="entry name" value="Cyt_P450"/>
</dbReference>
<dbReference type="GO" id="GO:0004497">
    <property type="term" value="F:monooxygenase activity"/>
    <property type="evidence" value="ECO:0007669"/>
    <property type="project" value="UniProtKB-KW"/>
</dbReference>
<reference evidence="12 13" key="1">
    <citation type="journal article" date="2019" name="Nat. Ecol. Evol.">
        <title>Megaphylogeny resolves global patterns of mushroom evolution.</title>
        <authorList>
            <person name="Varga T."/>
            <person name="Krizsan K."/>
            <person name="Foldi C."/>
            <person name="Dima B."/>
            <person name="Sanchez-Garcia M."/>
            <person name="Sanchez-Ramirez S."/>
            <person name="Szollosi G.J."/>
            <person name="Szarkandi J.G."/>
            <person name="Papp V."/>
            <person name="Albert L."/>
            <person name="Andreopoulos W."/>
            <person name="Angelini C."/>
            <person name="Antonin V."/>
            <person name="Barry K.W."/>
            <person name="Bougher N.L."/>
            <person name="Buchanan P."/>
            <person name="Buyck B."/>
            <person name="Bense V."/>
            <person name="Catcheside P."/>
            <person name="Chovatia M."/>
            <person name="Cooper J."/>
            <person name="Damon W."/>
            <person name="Desjardin D."/>
            <person name="Finy P."/>
            <person name="Geml J."/>
            <person name="Haridas S."/>
            <person name="Hughes K."/>
            <person name="Justo A."/>
            <person name="Karasinski D."/>
            <person name="Kautmanova I."/>
            <person name="Kiss B."/>
            <person name="Kocsube S."/>
            <person name="Kotiranta H."/>
            <person name="LaButti K.M."/>
            <person name="Lechner B.E."/>
            <person name="Liimatainen K."/>
            <person name="Lipzen A."/>
            <person name="Lukacs Z."/>
            <person name="Mihaltcheva S."/>
            <person name="Morgado L.N."/>
            <person name="Niskanen T."/>
            <person name="Noordeloos M.E."/>
            <person name="Ohm R.A."/>
            <person name="Ortiz-Santana B."/>
            <person name="Ovrebo C."/>
            <person name="Racz N."/>
            <person name="Riley R."/>
            <person name="Savchenko A."/>
            <person name="Shiryaev A."/>
            <person name="Soop K."/>
            <person name="Spirin V."/>
            <person name="Szebenyi C."/>
            <person name="Tomsovsky M."/>
            <person name="Tulloss R.E."/>
            <person name="Uehling J."/>
            <person name="Grigoriev I.V."/>
            <person name="Vagvolgyi C."/>
            <person name="Papp T."/>
            <person name="Martin F.M."/>
            <person name="Miettinen O."/>
            <person name="Hibbett D.S."/>
            <person name="Nagy L.G."/>
        </authorList>
    </citation>
    <scope>NUCLEOTIDE SEQUENCE [LARGE SCALE GENOMIC DNA]</scope>
    <source>
        <strain evidence="12 13">CBS 962.96</strain>
    </source>
</reference>
<proteinExistence type="inferred from homology"/>
<dbReference type="InterPro" id="IPR050364">
    <property type="entry name" value="Cytochrome_P450_fung"/>
</dbReference>
<keyword evidence="8 10" id="KW-0503">Monooxygenase</keyword>
<dbReference type="GO" id="GO:0016705">
    <property type="term" value="F:oxidoreductase activity, acting on paired donors, with incorporation or reduction of molecular oxygen"/>
    <property type="evidence" value="ECO:0007669"/>
    <property type="project" value="InterPro"/>
</dbReference>
<dbReference type="CDD" id="cd11065">
    <property type="entry name" value="CYP64-like"/>
    <property type="match status" value="1"/>
</dbReference>
<evidence type="ECO:0000256" key="6">
    <source>
        <dbReference type="ARBA" id="ARBA00023002"/>
    </source>
</evidence>
<keyword evidence="4 9" id="KW-0349">Heme</keyword>
<dbReference type="OrthoDB" id="1055148at2759"/>
<evidence type="ECO:0000256" key="10">
    <source>
        <dbReference type="RuleBase" id="RU000461"/>
    </source>
</evidence>
<dbReference type="InterPro" id="IPR017972">
    <property type="entry name" value="Cyt_P450_CS"/>
</dbReference>
<keyword evidence="5 9" id="KW-0479">Metal-binding</keyword>
<evidence type="ECO:0000256" key="3">
    <source>
        <dbReference type="ARBA" id="ARBA00010617"/>
    </source>
</evidence>
<evidence type="ECO:0000256" key="2">
    <source>
        <dbReference type="ARBA" id="ARBA00005179"/>
    </source>
</evidence>
<protein>
    <submittedName>
        <fullName evidence="12">Cytochrome P450</fullName>
    </submittedName>
</protein>
<evidence type="ECO:0000313" key="13">
    <source>
        <dbReference type="Proteomes" id="UP000297245"/>
    </source>
</evidence>
<evidence type="ECO:0000313" key="12">
    <source>
        <dbReference type="EMBL" id="THV07132.1"/>
    </source>
</evidence>
<dbReference type="Proteomes" id="UP000297245">
    <property type="component" value="Unassembled WGS sequence"/>
</dbReference>
<feature type="chain" id="PRO_5020896623" evidence="11">
    <location>
        <begin position="28"/>
        <end position="508"/>
    </location>
</feature>
<evidence type="ECO:0000256" key="9">
    <source>
        <dbReference type="PIRSR" id="PIRSR602401-1"/>
    </source>
</evidence>
<dbReference type="Pfam" id="PF00067">
    <property type="entry name" value="p450"/>
    <property type="match status" value="1"/>
</dbReference>
<dbReference type="PRINTS" id="PR00463">
    <property type="entry name" value="EP450I"/>
</dbReference>
<dbReference type="GO" id="GO:0005506">
    <property type="term" value="F:iron ion binding"/>
    <property type="evidence" value="ECO:0007669"/>
    <property type="project" value="InterPro"/>
</dbReference>
<evidence type="ECO:0000256" key="11">
    <source>
        <dbReference type="SAM" id="SignalP"/>
    </source>
</evidence>
<comment type="similarity">
    <text evidence="3 10">Belongs to the cytochrome P450 family.</text>
</comment>
<evidence type="ECO:0000256" key="5">
    <source>
        <dbReference type="ARBA" id="ARBA00022723"/>
    </source>
</evidence>
<dbReference type="AlphaFoldDB" id="A0A4S8MVL6"/>
<dbReference type="SUPFAM" id="SSF48264">
    <property type="entry name" value="Cytochrome P450"/>
    <property type="match status" value="1"/>
</dbReference>
<keyword evidence="6 10" id="KW-0560">Oxidoreductase</keyword>
<dbReference type="PANTHER" id="PTHR46300:SF7">
    <property type="entry name" value="P450, PUTATIVE (EUROFUNG)-RELATED"/>
    <property type="match status" value="1"/>
</dbReference>
<organism evidence="12 13">
    <name type="scientific">Dendrothele bispora (strain CBS 962.96)</name>
    <dbReference type="NCBI Taxonomy" id="1314807"/>
    <lineage>
        <taxon>Eukaryota</taxon>
        <taxon>Fungi</taxon>
        <taxon>Dikarya</taxon>
        <taxon>Basidiomycota</taxon>
        <taxon>Agaricomycotina</taxon>
        <taxon>Agaricomycetes</taxon>
        <taxon>Agaricomycetidae</taxon>
        <taxon>Agaricales</taxon>
        <taxon>Agaricales incertae sedis</taxon>
        <taxon>Dendrothele</taxon>
    </lineage>
</organism>
<feature type="binding site" description="axial binding residue" evidence="9">
    <location>
        <position position="434"/>
    </location>
    <ligand>
        <name>heme</name>
        <dbReference type="ChEBI" id="CHEBI:30413"/>
    </ligand>
    <ligandPart>
        <name>Fe</name>
        <dbReference type="ChEBI" id="CHEBI:18248"/>
    </ligandPart>
</feature>
<dbReference type="GO" id="GO:0020037">
    <property type="term" value="F:heme binding"/>
    <property type="evidence" value="ECO:0007669"/>
    <property type="project" value="InterPro"/>
</dbReference>
<evidence type="ECO:0000256" key="1">
    <source>
        <dbReference type="ARBA" id="ARBA00001971"/>
    </source>
</evidence>
<evidence type="ECO:0000256" key="8">
    <source>
        <dbReference type="ARBA" id="ARBA00023033"/>
    </source>
</evidence>
<dbReference type="Gene3D" id="1.10.630.10">
    <property type="entry name" value="Cytochrome P450"/>
    <property type="match status" value="1"/>
</dbReference>
<feature type="signal peptide" evidence="11">
    <location>
        <begin position="1"/>
        <end position="27"/>
    </location>
</feature>